<sequence>MTTATDRPGRRSEDPLVRQTKKATQLLVASARHSYDPRVDVNWDEPLEEGKWFLPEKRISLYGTELYDSLSTEQKLLLSREELASSLAAGVWTEHILLHLVSRYAYKRDITSPQVQFALTEVADEVRHMIMFAQLVEKTGSEFYPVNPKTQRAGLLLKTFAPVPALWAMLLLTEEFFDRFQREQANDETVQPLVRTVARIHVVEEARHISFARTELERFVPTLSKRRLQMLRDFLASVVKSIRRDRYNPLMYERAGLDPKVCVEAGRNNPVGLVNGAYGAERIAPYYKSIGLIGGRSEKVWRAAGWLKDA</sequence>
<dbReference type="InterPro" id="IPR012348">
    <property type="entry name" value="RNR-like"/>
</dbReference>
<dbReference type="RefSeq" id="WP_369154899.1">
    <property type="nucleotide sequence ID" value="NZ_CP163429.1"/>
</dbReference>
<gene>
    <name evidence="1" type="ORF">AB5J57_05225</name>
</gene>
<name>A0AB39LHA3_9ACTN</name>
<proteinExistence type="predicted"/>
<dbReference type="AlphaFoldDB" id="A0AB39LHA3"/>
<dbReference type="GO" id="GO:0016491">
    <property type="term" value="F:oxidoreductase activity"/>
    <property type="evidence" value="ECO:0007669"/>
    <property type="project" value="InterPro"/>
</dbReference>
<dbReference type="Pfam" id="PF11583">
    <property type="entry name" value="AurF"/>
    <property type="match status" value="1"/>
</dbReference>
<dbReference type="InterPro" id="IPR009078">
    <property type="entry name" value="Ferritin-like_SF"/>
</dbReference>
<dbReference type="CDD" id="cd00657">
    <property type="entry name" value="Ferritin_like"/>
    <property type="match status" value="1"/>
</dbReference>
<reference evidence="1" key="1">
    <citation type="submission" date="2024-07" db="EMBL/GenBank/DDBJ databases">
        <authorList>
            <person name="Yu S.T."/>
        </authorList>
    </citation>
    <scope>NUCLEOTIDE SEQUENCE</scope>
    <source>
        <strain evidence="1">R02</strain>
    </source>
</reference>
<protein>
    <submittedName>
        <fullName evidence="1">Diiron oxygenase</fullName>
    </submittedName>
</protein>
<organism evidence="1">
    <name type="scientific">Streptomyces sp. R02</name>
    <dbReference type="NCBI Taxonomy" id="3238623"/>
    <lineage>
        <taxon>Bacteria</taxon>
        <taxon>Bacillati</taxon>
        <taxon>Actinomycetota</taxon>
        <taxon>Actinomycetes</taxon>
        <taxon>Kitasatosporales</taxon>
        <taxon>Streptomycetaceae</taxon>
        <taxon>Streptomyces</taxon>
    </lineage>
</organism>
<accession>A0AB39LHA3</accession>
<dbReference type="EMBL" id="CP163429">
    <property type="protein sequence ID" value="XDP92958.1"/>
    <property type="molecule type" value="Genomic_DNA"/>
</dbReference>
<evidence type="ECO:0000313" key="1">
    <source>
        <dbReference type="EMBL" id="XDP92958.1"/>
    </source>
</evidence>
<dbReference type="SUPFAM" id="SSF47240">
    <property type="entry name" value="Ferritin-like"/>
    <property type="match status" value="1"/>
</dbReference>
<dbReference type="InterPro" id="IPR025859">
    <property type="entry name" value="AurF/CmlI"/>
</dbReference>
<dbReference type="Gene3D" id="1.10.620.20">
    <property type="entry name" value="Ribonucleotide Reductase, subunit A"/>
    <property type="match status" value="1"/>
</dbReference>